<name>A0AAD6NZ83_9ROSI</name>
<sequence length="120" mass="12902">MTASLSFMVEAGEKGNAKKHQGPSSRCLFQSVLPPPAIKLIVRCRSAAHPLQSTASGGAVFLKFTNFSGSDSPLLFFTNVDFSVGSVLLYRCCCFLRRGLPRSFGSGSLVCLQRGIVIEK</sequence>
<dbReference type="EMBL" id="JAPFFJ010000014">
    <property type="protein sequence ID" value="KAJ6410410.1"/>
    <property type="molecule type" value="Genomic_DNA"/>
</dbReference>
<dbReference type="Proteomes" id="UP001162972">
    <property type="component" value="Chromosome 15Z"/>
</dbReference>
<protein>
    <submittedName>
        <fullName evidence="1">Uncharacterized protein</fullName>
    </submittedName>
</protein>
<accession>A0AAD6NZ83</accession>
<proteinExistence type="predicted"/>
<reference evidence="1 2" key="1">
    <citation type="journal article" date="2023" name="Int. J. Mol. Sci.">
        <title>De Novo Assembly and Annotation of 11 Diverse Shrub Willow (Salix) Genomes Reveals Novel Gene Organization in Sex-Linked Regions.</title>
        <authorList>
            <person name="Hyden B."/>
            <person name="Feng K."/>
            <person name="Yates T.B."/>
            <person name="Jawdy S."/>
            <person name="Cereghino C."/>
            <person name="Smart L.B."/>
            <person name="Muchero W."/>
        </authorList>
    </citation>
    <scope>NUCLEOTIDE SEQUENCE [LARGE SCALE GENOMIC DNA]</scope>
    <source>
        <tissue evidence="1">Shoot tip</tissue>
    </source>
</reference>
<dbReference type="AlphaFoldDB" id="A0AAD6NZ83"/>
<comment type="caution">
    <text evidence="1">The sequence shown here is derived from an EMBL/GenBank/DDBJ whole genome shotgun (WGS) entry which is preliminary data.</text>
</comment>
<gene>
    <name evidence="1" type="ORF">OIU84_007205</name>
</gene>
<organism evidence="1 2">
    <name type="scientific">Salix udensis</name>
    <dbReference type="NCBI Taxonomy" id="889485"/>
    <lineage>
        <taxon>Eukaryota</taxon>
        <taxon>Viridiplantae</taxon>
        <taxon>Streptophyta</taxon>
        <taxon>Embryophyta</taxon>
        <taxon>Tracheophyta</taxon>
        <taxon>Spermatophyta</taxon>
        <taxon>Magnoliopsida</taxon>
        <taxon>eudicotyledons</taxon>
        <taxon>Gunneridae</taxon>
        <taxon>Pentapetalae</taxon>
        <taxon>rosids</taxon>
        <taxon>fabids</taxon>
        <taxon>Malpighiales</taxon>
        <taxon>Salicaceae</taxon>
        <taxon>Saliceae</taxon>
        <taxon>Salix</taxon>
    </lineage>
</organism>
<evidence type="ECO:0000313" key="2">
    <source>
        <dbReference type="Proteomes" id="UP001162972"/>
    </source>
</evidence>
<keyword evidence="2" id="KW-1185">Reference proteome</keyword>
<evidence type="ECO:0000313" key="1">
    <source>
        <dbReference type="EMBL" id="KAJ6410410.1"/>
    </source>
</evidence>